<dbReference type="STRING" id="390241.SAMN04488023_12745"/>
<evidence type="ECO:0000313" key="1">
    <source>
        <dbReference type="EMBL" id="SES04436.1"/>
    </source>
</evidence>
<keyword evidence="2" id="KW-1185">Reference proteome</keyword>
<sequence>MAECFGGQRTVELIFINPTVWKTRGRGTRTGIWKEGGTDVTE</sequence>
<reference evidence="1 2" key="1">
    <citation type="submission" date="2016-10" db="EMBL/GenBank/DDBJ databases">
        <authorList>
            <person name="de Groot N.N."/>
        </authorList>
    </citation>
    <scope>NUCLEOTIDE SEQUENCE [LARGE SCALE GENOMIC DNA]</scope>
    <source>
        <strain evidence="1 2">DSM 18610</strain>
    </source>
</reference>
<dbReference type="AlphaFoldDB" id="A0A1H9U4S6"/>
<organism evidence="1 2">
    <name type="scientific">Pedobacter rhizosphaerae</name>
    <dbReference type="NCBI Taxonomy" id="390241"/>
    <lineage>
        <taxon>Bacteria</taxon>
        <taxon>Pseudomonadati</taxon>
        <taxon>Bacteroidota</taxon>
        <taxon>Sphingobacteriia</taxon>
        <taxon>Sphingobacteriales</taxon>
        <taxon>Sphingobacteriaceae</taxon>
        <taxon>Pedobacter</taxon>
    </lineage>
</organism>
<name>A0A1H9U4S6_9SPHI</name>
<accession>A0A1H9U4S6</accession>
<evidence type="ECO:0000313" key="2">
    <source>
        <dbReference type="Proteomes" id="UP000199572"/>
    </source>
</evidence>
<protein>
    <submittedName>
        <fullName evidence="1">Uncharacterized protein</fullName>
    </submittedName>
</protein>
<gene>
    <name evidence="1" type="ORF">SAMN04488023_12745</name>
</gene>
<dbReference type="Proteomes" id="UP000199572">
    <property type="component" value="Unassembled WGS sequence"/>
</dbReference>
<dbReference type="EMBL" id="FOGG01000027">
    <property type="protein sequence ID" value="SES04436.1"/>
    <property type="molecule type" value="Genomic_DNA"/>
</dbReference>
<proteinExistence type="predicted"/>